<dbReference type="AlphaFoldDB" id="A0A167EDD8"/>
<sequence>MANSPPADAEPQEVHERTGKLAGVRVFLIRSTPYGTPALDAPSQNTHSGLQFTESSMFSLNYFVSSPPTDISAAALGDDVCSAGLVLSTRVTTLTKVHTSPFLDASEAGERQREVVYLVSGSCHGMDTELFSPPPHGDQ</sequence>
<evidence type="ECO:0000313" key="1">
    <source>
        <dbReference type="EMBL" id="OAA43727.1"/>
    </source>
</evidence>
<protein>
    <submittedName>
        <fullName evidence="1">Uncharacterized protein</fullName>
    </submittedName>
</protein>
<proteinExistence type="predicted"/>
<dbReference type="Proteomes" id="UP000243498">
    <property type="component" value="Unassembled WGS sequence"/>
</dbReference>
<reference evidence="1 2" key="1">
    <citation type="journal article" date="2016" name="Genome Biol. Evol.">
        <title>Divergent and convergent evolution of fungal pathogenicity.</title>
        <authorList>
            <person name="Shang Y."/>
            <person name="Xiao G."/>
            <person name="Zheng P."/>
            <person name="Cen K."/>
            <person name="Zhan S."/>
            <person name="Wang C."/>
        </authorList>
    </citation>
    <scope>NUCLEOTIDE SEQUENCE [LARGE SCALE GENOMIC DNA]</scope>
    <source>
        <strain evidence="1 2">RCEF 4871</strain>
    </source>
</reference>
<gene>
    <name evidence="1" type="ORF">NOR_04302</name>
</gene>
<accession>A0A167EDD8</accession>
<dbReference type="EMBL" id="AZHC01000011">
    <property type="protein sequence ID" value="OAA43727.1"/>
    <property type="molecule type" value="Genomic_DNA"/>
</dbReference>
<name>A0A167EDD8_METRR</name>
<organism evidence="1 2">
    <name type="scientific">Metarhizium rileyi (strain RCEF 4871)</name>
    <name type="common">Nomuraea rileyi</name>
    <dbReference type="NCBI Taxonomy" id="1649241"/>
    <lineage>
        <taxon>Eukaryota</taxon>
        <taxon>Fungi</taxon>
        <taxon>Dikarya</taxon>
        <taxon>Ascomycota</taxon>
        <taxon>Pezizomycotina</taxon>
        <taxon>Sordariomycetes</taxon>
        <taxon>Hypocreomycetidae</taxon>
        <taxon>Hypocreales</taxon>
        <taxon>Clavicipitaceae</taxon>
        <taxon>Metarhizium</taxon>
    </lineage>
</organism>
<comment type="caution">
    <text evidence="1">The sequence shown here is derived from an EMBL/GenBank/DDBJ whole genome shotgun (WGS) entry which is preliminary data.</text>
</comment>
<evidence type="ECO:0000313" key="2">
    <source>
        <dbReference type="Proteomes" id="UP000243498"/>
    </source>
</evidence>
<keyword evidence="2" id="KW-1185">Reference proteome</keyword>